<dbReference type="GO" id="GO:0005886">
    <property type="term" value="C:plasma membrane"/>
    <property type="evidence" value="ECO:0007669"/>
    <property type="project" value="TreeGrafter"/>
</dbReference>
<evidence type="ECO:0000256" key="5">
    <source>
        <dbReference type="ARBA" id="ARBA00022989"/>
    </source>
</evidence>
<evidence type="ECO:0000256" key="3">
    <source>
        <dbReference type="ARBA" id="ARBA00022448"/>
    </source>
</evidence>
<protein>
    <recommendedName>
        <fullName evidence="15">DUF221 domain-containing protein</fullName>
    </recommendedName>
</protein>
<sequence>MPELQSRSHRQPVDIAMSLYELLPRGLTVPNDTRVGSSRDGSEGGTLSTANGNKSNSLSKLGATFAPVAIYLGLCLALFLLLRPRSRRVYAPRTIPSLRYPEKPTPELPSGLFNWIIPFLKIPDTYVLNNGSLDAYFFLRYLKVLRNISLVGCCIVWPILLPVHGTGGNSLTQLDLLTIGNVVSGSTRLWAHAIVAWLFFGFVLFTIVRECIYFVNLRQAYLSSPYYADRLSSKTLLLLCIPKPYRDEARLRKLYGDSAKRIFLPRTTKDLANLVKEREQTAMRLEKAEIDLIKKANAARNKYLRKNPQSANVLYQTARKETETSSNNEITTLDSGETVQQPNSPLEVTLPGSQLGVDVENEAGYTSVEGSPKQVNLEGEEELKAEDLDYVHPYGLRPNLPDVRGSVAAQWIPAEARPHHRPIGNFGRRVDTIRWTRNRLKELNIQIFKLRRQIKRGDVEPLPAAFIEFDTQEAAHAAQQVVVHHLPLQMAPGLLGIRPDEVIWESLRMKWWERIIRRLLILSGITAAIIFWSIPSAFIGIASQLDFLTEKIPFLHWINKLPSFIIGVISGLLPPFALSVLMALVPILLRICAAQAGIPSLIIGEFFTQNAYFAFQVVQVFLVTTITSAASGALQDIIENPLGIQSLLAQNLPKASNFYLSYILVQCLATGGTQLLQLFSLVRHHIVAKTSDVPRRRFTTWRKLRPARWGGIFPVFTNMGVIALSYACIAPLILIFSAGGMAFIGLVWKYNLIYVFDTTTDSKGLFYPRALQQLIIGLYLAEICLIGLLILNRAFGPMGIVITLLGLTGLVHFLLRDAILPLMWNLPQTLAVEEQIQEEEKAKLAVHNDDGEAHGNDAGGAAASYFDVEQAFGDEEEVEIEEIEEDDHHVVSNRGLEGASSIRMALTAWMKSAAIEKVKTEMERSGLNAMLDKMFAFAKSGDGEGPPGFLAKWLHPEEHEDFVALRKLIPTEERPSISYTNGDKHATYQPPELWTPKPILWIPRDEARVSRQEVAHTRLSTPISDLGATLNEKGRITVDLNAAPFEEHRMIL</sequence>
<dbReference type="InterPro" id="IPR022257">
    <property type="entry name" value="PHM7_ext"/>
</dbReference>
<dbReference type="Proteomes" id="UP000034112">
    <property type="component" value="Unassembled WGS sequence"/>
</dbReference>
<evidence type="ECO:0008006" key="15">
    <source>
        <dbReference type="Google" id="ProtNLM"/>
    </source>
</evidence>
<keyword evidence="5 8" id="KW-1133">Transmembrane helix</keyword>
<dbReference type="InterPro" id="IPR003864">
    <property type="entry name" value="CSC1/OSCA1-like_7TM"/>
</dbReference>
<accession>A0A0G0AK10</accession>
<keyword evidence="4 8" id="KW-0812">Transmembrane</keyword>
<reference evidence="14" key="1">
    <citation type="journal article" date="2015" name="Genome Announc.">
        <title>Draft whole-genome sequence of the biocontrol agent Trichoderma harzianum T6776.</title>
        <authorList>
            <person name="Baroncelli R."/>
            <person name="Piaggeschi G."/>
            <person name="Fiorini L."/>
            <person name="Bertolini E."/>
            <person name="Zapparata A."/>
            <person name="Pe M.E."/>
            <person name="Sarrocco S."/>
            <person name="Vannacci G."/>
        </authorList>
    </citation>
    <scope>NUCLEOTIDE SEQUENCE [LARGE SCALE GENOMIC DNA]</scope>
    <source>
        <strain evidence="14">T6776</strain>
    </source>
</reference>
<dbReference type="AlphaFoldDB" id="A0A0G0AK10"/>
<feature type="region of interest" description="Disordered" evidence="7">
    <location>
        <begin position="30"/>
        <end position="53"/>
    </location>
</feature>
<dbReference type="OrthoDB" id="1076608at2759"/>
<keyword evidence="3" id="KW-0813">Transport</keyword>
<evidence type="ECO:0000259" key="9">
    <source>
        <dbReference type="Pfam" id="PF02714"/>
    </source>
</evidence>
<evidence type="ECO:0000313" key="14">
    <source>
        <dbReference type="Proteomes" id="UP000034112"/>
    </source>
</evidence>
<dbReference type="InterPro" id="IPR032880">
    <property type="entry name" value="CSC1/OSCA1-like_N"/>
</dbReference>
<feature type="transmembrane region" description="Helical" evidence="8">
    <location>
        <begin position="519"/>
        <end position="543"/>
    </location>
</feature>
<dbReference type="Pfam" id="PF02714">
    <property type="entry name" value="RSN1_7TM"/>
    <property type="match status" value="1"/>
</dbReference>
<gene>
    <name evidence="13" type="ORF">THAR02_02754</name>
</gene>
<dbReference type="Pfam" id="PF14703">
    <property type="entry name" value="PHM7_cyt"/>
    <property type="match status" value="1"/>
</dbReference>
<dbReference type="InterPro" id="IPR027815">
    <property type="entry name" value="CSC1/OSCA1-like_cyt"/>
</dbReference>
<feature type="domain" description="CSC1/OSCA1-like N-terminal transmembrane" evidence="11">
    <location>
        <begin position="61"/>
        <end position="210"/>
    </location>
</feature>
<dbReference type="PANTHER" id="PTHR13018">
    <property type="entry name" value="PROBABLE MEMBRANE PROTEIN DUF221-RELATED"/>
    <property type="match status" value="1"/>
</dbReference>
<comment type="similarity">
    <text evidence="2">Belongs to the CSC1 (TC 1.A.17) family.</text>
</comment>
<feature type="transmembrane region" description="Helical" evidence="8">
    <location>
        <begin position="733"/>
        <end position="753"/>
    </location>
</feature>
<dbReference type="PANTHER" id="PTHR13018:SF53">
    <property type="entry name" value="DUF221 DOMAIN PROTEIN"/>
    <property type="match status" value="1"/>
</dbReference>
<name>A0A0G0AK10_TRIHA</name>
<evidence type="ECO:0000256" key="6">
    <source>
        <dbReference type="ARBA" id="ARBA00023136"/>
    </source>
</evidence>
<feature type="transmembrane region" description="Helical" evidence="8">
    <location>
        <begin position="563"/>
        <end position="589"/>
    </location>
</feature>
<keyword evidence="6 8" id="KW-0472">Membrane</keyword>
<evidence type="ECO:0000259" key="10">
    <source>
        <dbReference type="Pfam" id="PF12621"/>
    </source>
</evidence>
<comment type="subcellular location">
    <subcellularLocation>
        <location evidence="1">Membrane</location>
        <topology evidence="1">Multi-pass membrane protein</topology>
    </subcellularLocation>
</comment>
<proteinExistence type="inferred from homology"/>
<dbReference type="Pfam" id="PF13967">
    <property type="entry name" value="RSN1_TM"/>
    <property type="match status" value="1"/>
</dbReference>
<dbReference type="InterPro" id="IPR045122">
    <property type="entry name" value="Csc1-like"/>
</dbReference>
<feature type="compositionally biased region" description="Polar residues" evidence="7">
    <location>
        <begin position="333"/>
        <end position="346"/>
    </location>
</feature>
<dbReference type="OMA" id="RWGGIFP"/>
<evidence type="ECO:0000256" key="8">
    <source>
        <dbReference type="SAM" id="Phobius"/>
    </source>
</evidence>
<evidence type="ECO:0000259" key="11">
    <source>
        <dbReference type="Pfam" id="PF13967"/>
    </source>
</evidence>
<dbReference type="EMBL" id="JOKZ01000057">
    <property type="protein sequence ID" value="KKP05159.1"/>
    <property type="molecule type" value="Genomic_DNA"/>
</dbReference>
<evidence type="ECO:0000256" key="1">
    <source>
        <dbReference type="ARBA" id="ARBA00004141"/>
    </source>
</evidence>
<dbReference type="GO" id="GO:0005227">
    <property type="term" value="F:calcium-activated cation channel activity"/>
    <property type="evidence" value="ECO:0007669"/>
    <property type="project" value="InterPro"/>
</dbReference>
<evidence type="ECO:0000256" key="2">
    <source>
        <dbReference type="ARBA" id="ARBA00007779"/>
    </source>
</evidence>
<evidence type="ECO:0000259" key="12">
    <source>
        <dbReference type="Pfam" id="PF14703"/>
    </source>
</evidence>
<feature type="transmembrane region" description="Helical" evidence="8">
    <location>
        <begin position="61"/>
        <end position="82"/>
    </location>
</feature>
<evidence type="ECO:0000256" key="4">
    <source>
        <dbReference type="ARBA" id="ARBA00022692"/>
    </source>
</evidence>
<organism evidence="13 14">
    <name type="scientific">Trichoderma harzianum</name>
    <name type="common">Hypocrea lixii</name>
    <dbReference type="NCBI Taxonomy" id="5544"/>
    <lineage>
        <taxon>Eukaryota</taxon>
        <taxon>Fungi</taxon>
        <taxon>Dikarya</taxon>
        <taxon>Ascomycota</taxon>
        <taxon>Pezizomycotina</taxon>
        <taxon>Sordariomycetes</taxon>
        <taxon>Hypocreomycetidae</taxon>
        <taxon>Hypocreales</taxon>
        <taxon>Hypocreaceae</taxon>
        <taxon>Trichoderma</taxon>
    </lineage>
</organism>
<feature type="transmembrane region" description="Helical" evidence="8">
    <location>
        <begin position="189"/>
        <end position="208"/>
    </location>
</feature>
<feature type="region of interest" description="Disordered" evidence="7">
    <location>
        <begin position="319"/>
        <end position="351"/>
    </location>
</feature>
<evidence type="ECO:0000313" key="13">
    <source>
        <dbReference type="EMBL" id="KKP05159.1"/>
    </source>
</evidence>
<feature type="domain" description="10TM putative phosphate transporter extracellular tail" evidence="10">
    <location>
        <begin position="953"/>
        <end position="1041"/>
    </location>
</feature>
<feature type="domain" description="CSC1/OSCA1-like cytosolic" evidence="12">
    <location>
        <begin position="233"/>
        <end position="505"/>
    </location>
</feature>
<feature type="domain" description="CSC1/OSCA1-like 7TM region" evidence="9">
    <location>
        <begin position="517"/>
        <end position="789"/>
    </location>
</feature>
<feature type="transmembrane region" description="Helical" evidence="8">
    <location>
        <begin position="774"/>
        <end position="791"/>
    </location>
</feature>
<dbReference type="Pfam" id="PF12621">
    <property type="entry name" value="PHM7_ext"/>
    <property type="match status" value="1"/>
</dbReference>
<feature type="transmembrane region" description="Helical" evidence="8">
    <location>
        <begin position="144"/>
        <end position="161"/>
    </location>
</feature>
<comment type="caution">
    <text evidence="13">The sequence shown here is derived from an EMBL/GenBank/DDBJ whole genome shotgun (WGS) entry which is preliminary data.</text>
</comment>
<feature type="transmembrane region" description="Helical" evidence="8">
    <location>
        <begin position="797"/>
        <end position="815"/>
    </location>
</feature>
<evidence type="ECO:0000256" key="7">
    <source>
        <dbReference type="SAM" id="MobiDB-lite"/>
    </source>
</evidence>